<dbReference type="Gene3D" id="1.10.630.10">
    <property type="entry name" value="Cytochrome P450"/>
    <property type="match status" value="1"/>
</dbReference>
<dbReference type="GO" id="GO:0016705">
    <property type="term" value="F:oxidoreductase activity, acting on paired donors, with incorporation or reduction of molecular oxygen"/>
    <property type="evidence" value="ECO:0007669"/>
    <property type="project" value="InterPro"/>
</dbReference>
<reference evidence="2" key="1">
    <citation type="submission" date="2018-05" db="EMBL/GenBank/DDBJ databases">
        <authorList>
            <person name="Lanie J.A."/>
            <person name="Ng W.-L."/>
            <person name="Kazmierczak K.M."/>
            <person name="Andrzejewski T.M."/>
            <person name="Davidsen T.M."/>
            <person name="Wayne K.J."/>
            <person name="Tettelin H."/>
            <person name="Glass J.I."/>
            <person name="Rusch D."/>
            <person name="Podicherti R."/>
            <person name="Tsui H.-C.T."/>
            <person name="Winkler M.E."/>
        </authorList>
    </citation>
    <scope>NUCLEOTIDE SEQUENCE</scope>
</reference>
<feature type="compositionally biased region" description="Basic and acidic residues" evidence="1">
    <location>
        <begin position="10"/>
        <end position="28"/>
    </location>
</feature>
<dbReference type="InterPro" id="IPR036396">
    <property type="entry name" value="Cyt_P450_sf"/>
</dbReference>
<dbReference type="GO" id="GO:0004497">
    <property type="term" value="F:monooxygenase activity"/>
    <property type="evidence" value="ECO:0007669"/>
    <property type="project" value="InterPro"/>
</dbReference>
<proteinExistence type="predicted"/>
<dbReference type="PROSITE" id="PS00086">
    <property type="entry name" value="CYTOCHROME_P450"/>
    <property type="match status" value="1"/>
</dbReference>
<accession>A0A383ATY0</accession>
<gene>
    <name evidence="2" type="ORF">METZ01_LOCUS463988</name>
</gene>
<feature type="non-terminal residue" evidence="2">
    <location>
        <position position="1"/>
    </location>
</feature>
<dbReference type="EMBL" id="UINC01194847">
    <property type="protein sequence ID" value="SVE11134.1"/>
    <property type="molecule type" value="Genomic_DNA"/>
</dbReference>
<feature type="region of interest" description="Disordered" evidence="1">
    <location>
        <begin position="10"/>
        <end position="29"/>
    </location>
</feature>
<dbReference type="GO" id="GO:0020037">
    <property type="term" value="F:heme binding"/>
    <property type="evidence" value="ECO:0007669"/>
    <property type="project" value="InterPro"/>
</dbReference>
<evidence type="ECO:0000256" key="1">
    <source>
        <dbReference type="SAM" id="MobiDB-lite"/>
    </source>
</evidence>
<dbReference type="InterPro" id="IPR017972">
    <property type="entry name" value="Cyt_P450_CS"/>
</dbReference>
<dbReference type="AlphaFoldDB" id="A0A383ATY0"/>
<evidence type="ECO:0008006" key="3">
    <source>
        <dbReference type="Google" id="ProtNLM"/>
    </source>
</evidence>
<sequence length="108" mass="11756">VIDLMAANRDESVFGSDAKDHNPNRDLPKGVQPYGLSFGKGMHACIGVNLAAGSFPKKDSDPETHQYGIITLTARKLLEYGAKPDPDNPPVVDTSTIRNNWASYPILF</sequence>
<name>A0A383ATY0_9ZZZZ</name>
<dbReference type="SUPFAM" id="SSF48264">
    <property type="entry name" value="Cytochrome P450"/>
    <property type="match status" value="1"/>
</dbReference>
<organism evidence="2">
    <name type="scientific">marine metagenome</name>
    <dbReference type="NCBI Taxonomy" id="408172"/>
    <lineage>
        <taxon>unclassified sequences</taxon>
        <taxon>metagenomes</taxon>
        <taxon>ecological metagenomes</taxon>
    </lineage>
</organism>
<protein>
    <recommendedName>
        <fullName evidence="3">Cytochrome P450</fullName>
    </recommendedName>
</protein>
<dbReference type="GO" id="GO:0005506">
    <property type="term" value="F:iron ion binding"/>
    <property type="evidence" value="ECO:0007669"/>
    <property type="project" value="InterPro"/>
</dbReference>
<evidence type="ECO:0000313" key="2">
    <source>
        <dbReference type="EMBL" id="SVE11134.1"/>
    </source>
</evidence>